<keyword evidence="3" id="KW-0472">Membrane</keyword>
<comment type="similarity">
    <text evidence="1">Belongs to the glycosyltransferase 32 family.</text>
</comment>
<evidence type="ECO:0000313" key="4">
    <source>
        <dbReference type="EMBL" id="KAH7308614.1"/>
    </source>
</evidence>
<accession>A0A8K0WLE1</accession>
<dbReference type="PANTHER" id="PTHR32385">
    <property type="entry name" value="MANNOSYL PHOSPHORYLINOSITOL CERAMIDE SYNTHASE"/>
    <property type="match status" value="1"/>
</dbReference>
<name>A0A8K0WLE1_9HYPO</name>
<dbReference type="InterPro" id="IPR051706">
    <property type="entry name" value="Glycosyltransferase_domain"/>
</dbReference>
<evidence type="ECO:0000256" key="2">
    <source>
        <dbReference type="ARBA" id="ARBA00022679"/>
    </source>
</evidence>
<evidence type="ECO:0000313" key="5">
    <source>
        <dbReference type="Proteomes" id="UP000813444"/>
    </source>
</evidence>
<dbReference type="InterPro" id="IPR029044">
    <property type="entry name" value="Nucleotide-diphossugar_trans"/>
</dbReference>
<reference evidence="4" key="1">
    <citation type="journal article" date="2021" name="Nat. Commun.">
        <title>Genetic determinants of endophytism in the Arabidopsis root mycobiome.</title>
        <authorList>
            <person name="Mesny F."/>
            <person name="Miyauchi S."/>
            <person name="Thiergart T."/>
            <person name="Pickel B."/>
            <person name="Atanasova L."/>
            <person name="Karlsson M."/>
            <person name="Huettel B."/>
            <person name="Barry K.W."/>
            <person name="Haridas S."/>
            <person name="Chen C."/>
            <person name="Bauer D."/>
            <person name="Andreopoulos W."/>
            <person name="Pangilinan J."/>
            <person name="LaButti K."/>
            <person name="Riley R."/>
            <person name="Lipzen A."/>
            <person name="Clum A."/>
            <person name="Drula E."/>
            <person name="Henrissat B."/>
            <person name="Kohler A."/>
            <person name="Grigoriev I.V."/>
            <person name="Martin F.M."/>
            <person name="Hacquard S."/>
        </authorList>
    </citation>
    <scope>NUCLEOTIDE SEQUENCE</scope>
    <source>
        <strain evidence="4">MPI-CAGE-CH-0235</strain>
    </source>
</reference>
<keyword evidence="5" id="KW-1185">Reference proteome</keyword>
<keyword evidence="3" id="KW-1133">Transmembrane helix</keyword>
<dbReference type="GO" id="GO:0016020">
    <property type="term" value="C:membrane"/>
    <property type="evidence" value="ECO:0007669"/>
    <property type="project" value="GOC"/>
</dbReference>
<dbReference type="Proteomes" id="UP000813444">
    <property type="component" value="Unassembled WGS sequence"/>
</dbReference>
<protein>
    <submittedName>
        <fullName evidence="4">Nucleotide-diphospho-sugar transferase</fullName>
    </submittedName>
</protein>
<dbReference type="Pfam" id="PF04488">
    <property type="entry name" value="Gly_transf_sug"/>
    <property type="match status" value="1"/>
</dbReference>
<keyword evidence="3" id="KW-0812">Transmembrane</keyword>
<evidence type="ECO:0000256" key="1">
    <source>
        <dbReference type="ARBA" id="ARBA00009003"/>
    </source>
</evidence>
<dbReference type="Gene3D" id="3.90.550.20">
    <property type="match status" value="1"/>
</dbReference>
<dbReference type="InterPro" id="IPR007577">
    <property type="entry name" value="GlycoTrfase_DXD_sugar-bd_CS"/>
</dbReference>
<proteinExistence type="inferred from homology"/>
<dbReference type="SUPFAM" id="SSF53448">
    <property type="entry name" value="Nucleotide-diphospho-sugar transferases"/>
    <property type="match status" value="1"/>
</dbReference>
<feature type="transmembrane region" description="Helical" evidence="3">
    <location>
        <begin position="303"/>
        <end position="331"/>
    </location>
</feature>
<dbReference type="GO" id="GO:0000030">
    <property type="term" value="F:mannosyltransferase activity"/>
    <property type="evidence" value="ECO:0007669"/>
    <property type="project" value="TreeGrafter"/>
</dbReference>
<feature type="transmembrane region" description="Helical" evidence="3">
    <location>
        <begin position="12"/>
        <end position="31"/>
    </location>
</feature>
<dbReference type="AlphaFoldDB" id="A0A8K0WLE1"/>
<evidence type="ECO:0000256" key="3">
    <source>
        <dbReference type="SAM" id="Phobius"/>
    </source>
</evidence>
<sequence length="354" mass="40816">MTGLRGIRRFRGRTILFGCVTFLCVAVSVWYSRRLLYLTWLLATLPLRWEKDEQASYSGRPSFFVDPAADGLDLTFQSYNTNQLDTGDGYINRVPPILHHVVLGENAMNDIPQDWKDARQSCLDLHPGWEVYLWTDEKARVLVDEKFPDLKSTWDQYPYRIQRVDALRYMALYEYGGIVLDMDLECKRSLGPLRRFEFLAPSAHPTGFSISFMMASRGNEFISAILQSLKMYNRRWLATPYVTVMFSTGGHFASTIHTLQQNRSQYKVLTGTEDNPTLHTLNGKASTPLVNHLGSSSWHTYDAAIIVLLGHVFGWTVPFLLFGLAGFWLLLFHRLFQIHRISKWKNKESIYRVA</sequence>
<dbReference type="PANTHER" id="PTHR32385:SF15">
    <property type="entry name" value="INOSITOL PHOSPHOCERAMIDE MANNOSYLTRANSFERASE 1"/>
    <property type="match status" value="1"/>
</dbReference>
<keyword evidence="2 4" id="KW-0808">Transferase</keyword>
<dbReference type="GO" id="GO:0051999">
    <property type="term" value="P:mannosyl-inositol phosphorylceramide biosynthetic process"/>
    <property type="evidence" value="ECO:0007669"/>
    <property type="project" value="TreeGrafter"/>
</dbReference>
<organism evidence="4 5">
    <name type="scientific">Stachybotrys elegans</name>
    <dbReference type="NCBI Taxonomy" id="80388"/>
    <lineage>
        <taxon>Eukaryota</taxon>
        <taxon>Fungi</taxon>
        <taxon>Dikarya</taxon>
        <taxon>Ascomycota</taxon>
        <taxon>Pezizomycotina</taxon>
        <taxon>Sordariomycetes</taxon>
        <taxon>Hypocreomycetidae</taxon>
        <taxon>Hypocreales</taxon>
        <taxon>Stachybotryaceae</taxon>
        <taxon>Stachybotrys</taxon>
    </lineage>
</organism>
<dbReference type="OrthoDB" id="3647at2759"/>
<dbReference type="EMBL" id="JAGPNK010000015">
    <property type="protein sequence ID" value="KAH7308614.1"/>
    <property type="molecule type" value="Genomic_DNA"/>
</dbReference>
<gene>
    <name evidence="4" type="ORF">B0I35DRAFT_491825</name>
</gene>
<comment type="caution">
    <text evidence="4">The sequence shown here is derived from an EMBL/GenBank/DDBJ whole genome shotgun (WGS) entry which is preliminary data.</text>
</comment>